<dbReference type="RefSeq" id="WP_194123113.1">
    <property type="nucleotide sequence ID" value="NZ_JACYGY010000001.1"/>
</dbReference>
<feature type="chain" id="PRO_5046935184" evidence="1">
    <location>
        <begin position="26"/>
        <end position="219"/>
    </location>
</feature>
<keyword evidence="1" id="KW-0732">Signal</keyword>
<dbReference type="Proteomes" id="UP000634134">
    <property type="component" value="Unassembled WGS sequence"/>
</dbReference>
<organism evidence="2 3">
    <name type="scientific">Dyadobacter subterraneus</name>
    <dbReference type="NCBI Taxonomy" id="2773304"/>
    <lineage>
        <taxon>Bacteria</taxon>
        <taxon>Pseudomonadati</taxon>
        <taxon>Bacteroidota</taxon>
        <taxon>Cytophagia</taxon>
        <taxon>Cytophagales</taxon>
        <taxon>Spirosomataceae</taxon>
        <taxon>Dyadobacter</taxon>
    </lineage>
</organism>
<name>A0ABR9WHV2_9BACT</name>
<comment type="caution">
    <text evidence="2">The sequence shown here is derived from an EMBL/GenBank/DDBJ whole genome shotgun (WGS) entry which is preliminary data.</text>
</comment>
<sequence length="219" mass="23573">MKFLYTRSKILLLISCFLLPFSSISQHLKLPSVNLSEKEIEPVSDNTTLTKGQIRCFSGNGILTNLVIDGGTLVITGKVKIKKLTVLKGNILVAKKAAATLPPLEFNGNSSLINYGSVTFTGNVSLLHSNNCIANNGADSRMNWGSAQFNFGGKKSIFINNGTTDIGTLLLDSKNGKIFLGANSLTNVVNLINNYQNRIYILKGIAKLSQAGLPSCHNL</sequence>
<keyword evidence="3" id="KW-1185">Reference proteome</keyword>
<evidence type="ECO:0000313" key="2">
    <source>
        <dbReference type="EMBL" id="MBE9465086.1"/>
    </source>
</evidence>
<protein>
    <submittedName>
        <fullName evidence="2">Uncharacterized protein</fullName>
    </submittedName>
</protein>
<gene>
    <name evidence="2" type="ORF">IEE83_24650</name>
</gene>
<dbReference type="EMBL" id="JACYGY010000001">
    <property type="protein sequence ID" value="MBE9465086.1"/>
    <property type="molecule type" value="Genomic_DNA"/>
</dbReference>
<feature type="signal peptide" evidence="1">
    <location>
        <begin position="1"/>
        <end position="25"/>
    </location>
</feature>
<evidence type="ECO:0000256" key="1">
    <source>
        <dbReference type="SAM" id="SignalP"/>
    </source>
</evidence>
<accession>A0ABR9WHV2</accession>
<evidence type="ECO:0000313" key="3">
    <source>
        <dbReference type="Proteomes" id="UP000634134"/>
    </source>
</evidence>
<reference evidence="3" key="1">
    <citation type="submission" date="2023-07" db="EMBL/GenBank/DDBJ databases">
        <title>Dyadobacter sp. nov 'subterranea' isolated from contaminted grondwater.</title>
        <authorList>
            <person name="Szabo I."/>
            <person name="Al-Omari J."/>
            <person name="Szerdahelyi S.G."/>
            <person name="Rado J."/>
        </authorList>
    </citation>
    <scope>NUCLEOTIDE SEQUENCE [LARGE SCALE GENOMIC DNA]</scope>
    <source>
        <strain evidence="3">UP-52</strain>
    </source>
</reference>
<proteinExistence type="predicted"/>